<dbReference type="RefSeq" id="WP_068593162.1">
    <property type="nucleotide sequence ID" value="NZ_LRXL01000049.1"/>
</dbReference>
<feature type="transmembrane region" description="Helical" evidence="6">
    <location>
        <begin position="348"/>
        <end position="370"/>
    </location>
</feature>
<keyword evidence="4 6" id="KW-1133">Transmembrane helix</keyword>
<feature type="transmembrane region" description="Helical" evidence="6">
    <location>
        <begin position="86"/>
        <end position="111"/>
    </location>
</feature>
<dbReference type="STRING" id="1763537.ULVI_12635"/>
<evidence type="ECO:0000313" key="8">
    <source>
        <dbReference type="Proteomes" id="UP000077013"/>
    </source>
</evidence>
<dbReference type="PANTHER" id="PTHR30250:SF11">
    <property type="entry name" value="O-ANTIGEN TRANSPORTER-RELATED"/>
    <property type="match status" value="1"/>
</dbReference>
<keyword evidence="5 6" id="KW-0472">Membrane</keyword>
<evidence type="ECO:0000256" key="2">
    <source>
        <dbReference type="ARBA" id="ARBA00022475"/>
    </source>
</evidence>
<feature type="transmembrane region" description="Helical" evidence="6">
    <location>
        <begin position="382"/>
        <end position="402"/>
    </location>
</feature>
<feature type="transmembrane region" description="Helical" evidence="6">
    <location>
        <begin position="131"/>
        <end position="151"/>
    </location>
</feature>
<keyword evidence="3 6" id="KW-0812">Transmembrane</keyword>
<comment type="subcellular location">
    <subcellularLocation>
        <location evidence="1">Cell membrane</location>
        <topology evidence="1">Multi-pass membrane protein</topology>
    </subcellularLocation>
</comment>
<feature type="transmembrane region" description="Helical" evidence="6">
    <location>
        <begin position="277"/>
        <end position="298"/>
    </location>
</feature>
<feature type="transmembrane region" description="Helical" evidence="6">
    <location>
        <begin position="191"/>
        <end position="215"/>
    </location>
</feature>
<protein>
    <recommendedName>
        <fullName evidence="9">Polysaccharide biosynthesis protein</fullName>
    </recommendedName>
</protein>
<evidence type="ECO:0000256" key="5">
    <source>
        <dbReference type="ARBA" id="ARBA00023136"/>
    </source>
</evidence>
<feature type="transmembrane region" description="Helical" evidence="6">
    <location>
        <begin position="49"/>
        <end position="65"/>
    </location>
</feature>
<dbReference type="Proteomes" id="UP000077013">
    <property type="component" value="Unassembled WGS sequence"/>
</dbReference>
<name>A0A167G8Y6_9FLAO</name>
<proteinExistence type="predicted"/>
<reference evidence="7 8" key="1">
    <citation type="submission" date="2016-02" db="EMBL/GenBank/DDBJ databases">
        <title>Ulvibacter sp. LPB0005, isolated from Thais luteostoma.</title>
        <authorList>
            <person name="Shin S.-K."/>
            <person name="Yi H."/>
        </authorList>
    </citation>
    <scope>NUCLEOTIDE SEQUENCE [LARGE SCALE GENOMIC DNA]</scope>
    <source>
        <strain evidence="7 8">LPB0005</strain>
    </source>
</reference>
<gene>
    <name evidence="7" type="ORF">ULVI_12635</name>
</gene>
<feature type="transmembrane region" description="Helical" evidence="6">
    <location>
        <begin position="236"/>
        <end position="265"/>
    </location>
</feature>
<dbReference type="EMBL" id="LRXL01000049">
    <property type="protein sequence ID" value="OAB77343.1"/>
    <property type="molecule type" value="Genomic_DNA"/>
</dbReference>
<evidence type="ECO:0000313" key="7">
    <source>
        <dbReference type="EMBL" id="OAB77343.1"/>
    </source>
</evidence>
<dbReference type="InterPro" id="IPR050833">
    <property type="entry name" value="Poly_Biosynth_Transport"/>
</dbReference>
<feature type="transmembrane region" description="Helical" evidence="6">
    <location>
        <begin position="21"/>
        <end position="43"/>
    </location>
</feature>
<evidence type="ECO:0000256" key="1">
    <source>
        <dbReference type="ARBA" id="ARBA00004651"/>
    </source>
</evidence>
<feature type="transmembrane region" description="Helical" evidence="6">
    <location>
        <begin position="318"/>
        <end position="342"/>
    </location>
</feature>
<dbReference type="AlphaFoldDB" id="A0A167G8Y6"/>
<feature type="transmembrane region" description="Helical" evidence="6">
    <location>
        <begin position="408"/>
        <end position="429"/>
    </location>
</feature>
<keyword evidence="8" id="KW-1185">Reference proteome</keyword>
<sequence>MVYKKLEAYFINNPIFKQSALGIIFNVFSVFFSIVTISLLLEYLGKNDYGIWLTIFSICNWINFLDGGLGNGLRNELTKSLVKKDVYGATSIISTGYISISFFLISLFILLCGVNALIDWNSIVSSDKINFNLLAIFVFGFFLLQMILKLISKIYFSFDRSSFSFFIPLATNFIILIAIYLISYFDLPNKIWNVALIYSFLPLVVLSLLTFHFFYIIKPTYKPNYTYYNKKYVTLILKNGILFFLIQMSSGILQAITPFFITLWFSPLSTADYQISIKYYSFLLILLNIVLQTMWTTITASYIQKDFLKLKGLIKKKVILALGLLVTLLIMYFSSEFIYRIWLGDNVVISEIINTASVLFVATVIVSKIFTNFLNATNNIKIQSNLSITIIILYFPVVYFLVKVLHLGITALIMAPAIFFLIQMCVAIYELKRIMYKKTTNEIH</sequence>
<organism evidence="7 8">
    <name type="scientific">Cochleicola gelatinilyticus</name>
    <dbReference type="NCBI Taxonomy" id="1763537"/>
    <lineage>
        <taxon>Bacteria</taxon>
        <taxon>Pseudomonadati</taxon>
        <taxon>Bacteroidota</taxon>
        <taxon>Flavobacteriia</taxon>
        <taxon>Flavobacteriales</taxon>
        <taxon>Flavobacteriaceae</taxon>
        <taxon>Cochleicola</taxon>
    </lineage>
</organism>
<accession>A0A167G8Y6</accession>
<feature type="transmembrane region" description="Helical" evidence="6">
    <location>
        <begin position="163"/>
        <end position="185"/>
    </location>
</feature>
<dbReference type="OrthoDB" id="512217at2"/>
<evidence type="ECO:0008006" key="9">
    <source>
        <dbReference type="Google" id="ProtNLM"/>
    </source>
</evidence>
<dbReference type="GO" id="GO:0005886">
    <property type="term" value="C:plasma membrane"/>
    <property type="evidence" value="ECO:0007669"/>
    <property type="project" value="UniProtKB-SubCell"/>
</dbReference>
<comment type="caution">
    <text evidence="7">The sequence shown here is derived from an EMBL/GenBank/DDBJ whole genome shotgun (WGS) entry which is preliminary data.</text>
</comment>
<evidence type="ECO:0000256" key="3">
    <source>
        <dbReference type="ARBA" id="ARBA00022692"/>
    </source>
</evidence>
<dbReference type="PANTHER" id="PTHR30250">
    <property type="entry name" value="PST FAMILY PREDICTED COLANIC ACID TRANSPORTER"/>
    <property type="match status" value="1"/>
</dbReference>
<evidence type="ECO:0000256" key="6">
    <source>
        <dbReference type="SAM" id="Phobius"/>
    </source>
</evidence>
<keyword evidence="2" id="KW-1003">Cell membrane</keyword>
<evidence type="ECO:0000256" key="4">
    <source>
        <dbReference type="ARBA" id="ARBA00022989"/>
    </source>
</evidence>